<evidence type="ECO:0000256" key="1">
    <source>
        <dbReference type="ARBA" id="ARBA00022741"/>
    </source>
</evidence>
<evidence type="ECO:0000313" key="8">
    <source>
        <dbReference type="EMBL" id="VDL26949.1"/>
    </source>
</evidence>
<dbReference type="PANTHER" id="PTHR18934:SF213">
    <property type="entry name" value="3'-5' RNA HELICASE YTHDC2"/>
    <property type="match status" value="1"/>
</dbReference>
<organism evidence="10">
    <name type="scientific">Hymenolepis diminuta</name>
    <name type="common">Rat tapeworm</name>
    <dbReference type="NCBI Taxonomy" id="6216"/>
    <lineage>
        <taxon>Eukaryota</taxon>
        <taxon>Metazoa</taxon>
        <taxon>Spiralia</taxon>
        <taxon>Lophotrochozoa</taxon>
        <taxon>Platyhelminthes</taxon>
        <taxon>Cestoda</taxon>
        <taxon>Eucestoda</taxon>
        <taxon>Cyclophyllidea</taxon>
        <taxon>Hymenolepididae</taxon>
        <taxon>Hymenolepis</taxon>
    </lineage>
</organism>
<keyword evidence="5" id="KW-0040">ANK repeat</keyword>
<keyword evidence="4" id="KW-0067">ATP-binding</keyword>
<reference evidence="8 9" key="2">
    <citation type="submission" date="2018-11" db="EMBL/GenBank/DDBJ databases">
        <authorList>
            <consortium name="Pathogen Informatics"/>
        </authorList>
    </citation>
    <scope>NUCLEOTIDE SEQUENCE [LARGE SCALE GENOMIC DNA]</scope>
</reference>
<dbReference type="PROSITE" id="PS50297">
    <property type="entry name" value="ANK_REP_REGION"/>
    <property type="match status" value="1"/>
</dbReference>
<dbReference type="STRING" id="6216.A0A0R3SE91"/>
<evidence type="ECO:0000313" key="10">
    <source>
        <dbReference type="WBParaSite" id="HDID_0000306901-mRNA-1"/>
    </source>
</evidence>
<dbReference type="Pfam" id="PF00023">
    <property type="entry name" value="Ank"/>
    <property type="match status" value="1"/>
</dbReference>
<dbReference type="EMBL" id="UYSG01000864">
    <property type="protein sequence ID" value="VDL26949.1"/>
    <property type="molecule type" value="Genomic_DNA"/>
</dbReference>
<dbReference type="CDD" id="cd17917">
    <property type="entry name" value="DEXHc_RHA-like"/>
    <property type="match status" value="1"/>
</dbReference>
<keyword evidence="2" id="KW-0378">Hydrolase</keyword>
<keyword evidence="1" id="KW-0547">Nucleotide-binding</keyword>
<dbReference type="GO" id="GO:0005524">
    <property type="term" value="F:ATP binding"/>
    <property type="evidence" value="ECO:0007669"/>
    <property type="project" value="UniProtKB-KW"/>
</dbReference>
<evidence type="ECO:0000256" key="4">
    <source>
        <dbReference type="ARBA" id="ARBA00022840"/>
    </source>
</evidence>
<dbReference type="InterPro" id="IPR001650">
    <property type="entry name" value="Helicase_C-like"/>
</dbReference>
<evidence type="ECO:0000259" key="6">
    <source>
        <dbReference type="PROSITE" id="PS51192"/>
    </source>
</evidence>
<dbReference type="Gene3D" id="3.40.50.300">
    <property type="entry name" value="P-loop containing nucleotide triphosphate hydrolases"/>
    <property type="match status" value="2"/>
</dbReference>
<dbReference type="PROSITE" id="PS51194">
    <property type="entry name" value="HELICASE_CTER"/>
    <property type="match status" value="1"/>
</dbReference>
<dbReference type="Proteomes" id="UP000274504">
    <property type="component" value="Unassembled WGS sequence"/>
</dbReference>
<dbReference type="PROSITE" id="PS50088">
    <property type="entry name" value="ANK_REPEAT"/>
    <property type="match status" value="1"/>
</dbReference>
<feature type="domain" description="Helicase C-terminal" evidence="7">
    <location>
        <begin position="564"/>
        <end position="733"/>
    </location>
</feature>
<evidence type="ECO:0000256" key="5">
    <source>
        <dbReference type="PROSITE-ProRule" id="PRU00023"/>
    </source>
</evidence>
<evidence type="ECO:0000256" key="2">
    <source>
        <dbReference type="ARBA" id="ARBA00022801"/>
    </source>
</evidence>
<dbReference type="InterPro" id="IPR036770">
    <property type="entry name" value="Ankyrin_rpt-contain_sf"/>
</dbReference>
<dbReference type="PANTHER" id="PTHR18934">
    <property type="entry name" value="ATP-DEPENDENT RNA HELICASE"/>
    <property type="match status" value="1"/>
</dbReference>
<dbReference type="SUPFAM" id="SSF48403">
    <property type="entry name" value="Ankyrin repeat"/>
    <property type="match status" value="1"/>
</dbReference>
<dbReference type="SMART" id="SM00248">
    <property type="entry name" value="ANK"/>
    <property type="match status" value="2"/>
</dbReference>
<name>A0A0R3SE91_HYMDI</name>
<evidence type="ECO:0000259" key="7">
    <source>
        <dbReference type="PROSITE" id="PS51194"/>
    </source>
</evidence>
<dbReference type="InterPro" id="IPR027417">
    <property type="entry name" value="P-loop_NTPase"/>
</dbReference>
<evidence type="ECO:0000313" key="9">
    <source>
        <dbReference type="Proteomes" id="UP000274504"/>
    </source>
</evidence>
<dbReference type="Pfam" id="PF21010">
    <property type="entry name" value="HA2_C"/>
    <property type="match status" value="1"/>
</dbReference>
<dbReference type="InterPro" id="IPR048333">
    <property type="entry name" value="HA2_WH"/>
</dbReference>
<dbReference type="InterPro" id="IPR007502">
    <property type="entry name" value="Helicase-assoc_dom"/>
</dbReference>
<dbReference type="Pfam" id="PF04408">
    <property type="entry name" value="WHD_HA2"/>
    <property type="match status" value="1"/>
</dbReference>
<feature type="domain" description="Helicase ATP-binding" evidence="6">
    <location>
        <begin position="38"/>
        <end position="194"/>
    </location>
</feature>
<dbReference type="Pfam" id="PF26026">
    <property type="entry name" value="RNA_hel_CTD"/>
    <property type="match status" value="1"/>
</dbReference>
<dbReference type="InterPro" id="IPR014001">
    <property type="entry name" value="Helicase_ATP-bd"/>
</dbReference>
<accession>A0A0R3SE91</accession>
<protein>
    <submittedName>
        <fullName evidence="10">ANK_REP_REGION domain-containing protein</fullName>
    </submittedName>
</protein>
<dbReference type="Gene3D" id="1.25.40.20">
    <property type="entry name" value="Ankyrin repeat-containing domain"/>
    <property type="match status" value="1"/>
</dbReference>
<evidence type="ECO:0000256" key="3">
    <source>
        <dbReference type="ARBA" id="ARBA00022806"/>
    </source>
</evidence>
<dbReference type="SMART" id="SM00487">
    <property type="entry name" value="DEXDc"/>
    <property type="match status" value="1"/>
</dbReference>
<dbReference type="SUPFAM" id="SSF52540">
    <property type="entry name" value="P-loop containing nucleoside triphosphate hydrolases"/>
    <property type="match status" value="2"/>
</dbReference>
<proteinExistence type="predicted"/>
<dbReference type="OrthoDB" id="6103986at2759"/>
<dbReference type="GO" id="GO:0004386">
    <property type="term" value="F:helicase activity"/>
    <property type="evidence" value="ECO:0007669"/>
    <property type="project" value="TreeGrafter"/>
</dbReference>
<gene>
    <name evidence="8" type="ORF">HDID_LOCUS3067</name>
</gene>
<reference evidence="10" key="1">
    <citation type="submission" date="2016-04" db="UniProtKB">
        <authorList>
            <consortium name="WormBaseParasite"/>
        </authorList>
    </citation>
    <scope>IDENTIFICATION</scope>
</reference>
<sequence>MTGRLMGAIPQIPCAPTKFHQDRSNFKLPVREEQNQLITLINENQIVVITGHQYSGKSTQIPQIILEDHHTRSQRCRIICTQPRRLLAHANADRVAQERGETVGQSVGYQIRLESKASPKTVLTFCTHGVLLRTIFADPSLLNATTHIIVDELDEIDLFTRKLTHNGQEIQLSMSLDSRKHTCNLLLGILQRILPRYSHLKLILVVNLNADSLVSPDAHFPCTSANHETSSENGKYFRLKEPILQTGMPLFPEEPSSFPCCVEKFLLAPQYGNAVVYSLKTERKSKEIYFLEDILQWLDFYTPRMESSKQVVQNAFENNDQMLYLFLKEYGDTLNSSTFRNTDKIIWALWENLVLRSVYAYNNQDSIAHKNMQPLISDLLQSISVEWIPVDYRHSETGITPLMLFSAAGQHEVVERLLNMGADVFERIPLPLAALPPSLVTLGTDRAAPTYNTSNHIAMIGANAYDLALLYGHARVAELLKSHMAARSIDNSVDDWESNLLRFGCWFANPILQTPSLLHSARNSEHAQNYEILENVGYNEAINHRLYQIARNLSGSESVIDFNLLTHLILKIDSTLPPGGILVFMPSYEAIITLKELLITSTGDLLRPWWIFVLHARMLVADLKQIFLQPPSGIRKIIISTDIAEHSIAISDIAYVIDTGLIIKKGENYKTGILNNQNQWISHNSAVQRRSQISEKPKCFHLFSRLRMASLENVAENPNHQTSCYAMEEVCLQAKLLCAPGENLGTCFLSLPRVPDPRRLEWSVRCLHTIDALDDNDNLTELGSHMCDLPLPPRYSKMVLISIVLKCVDPVLTIACILASENPFIFPNSAKERKEAQMVRKKFSADSLSDHMVLLRAFQFWQKARFEGWEQSFCKKNYISAAAFDIVTTVRTQLLGQLRASGFVKARGSGDIRDLNTNSENWAAVKAALVAGMYDNLARVDSESGNLIIGDPSTMISRENHNRSPCLVRPSPLSVLAMNPNDSSPVNLRQLPSNWLVYDKMIEQCPMRDNGRRASNTKIKRCKNMKIEERRLLNCVTVVSPLTTALLAGPLRTPIGIIYFFNLKTGVSSSLQGSESHHQNYGFLQNKGCHQNQPLTMADIDQILRNFSIQVPRLETLKVHNSEENSVKIQDSPIMDQKRTVILRLDGSAGILSYECELEVARLICDLRQKWNSLLLRRLRNPSKPLQQQDEALLSAVVAVLTAEEQILGLRQPSGVGARPRPMATELCNQNDAGTTNATLLNTVLAIPSPSYDNVKIIHSDSKFSNSHLGPDLHAPYNFEQQPLRHSMNDIDSNLASPFIGGCGDTIDSGNSQAGLDTIYCALQPQVWSDNIVDNLAQVSPIFSVLQGSVPPIRLKIAGAFPKQEYQMPLNMALTTDATSREERLKPLTPNIDENNRNNFRFINSTFSFESLQPL</sequence>
<dbReference type="PROSITE" id="PS51192">
    <property type="entry name" value="HELICASE_ATP_BIND_1"/>
    <property type="match status" value="1"/>
</dbReference>
<dbReference type="CDD" id="cd18791">
    <property type="entry name" value="SF2_C_RHA"/>
    <property type="match status" value="1"/>
</dbReference>
<dbReference type="GO" id="GO:0003723">
    <property type="term" value="F:RNA binding"/>
    <property type="evidence" value="ECO:0007669"/>
    <property type="project" value="TreeGrafter"/>
</dbReference>
<dbReference type="InterPro" id="IPR059023">
    <property type="entry name" value="RNA_hel_CTD"/>
</dbReference>
<dbReference type="WBParaSite" id="HDID_0000306901-mRNA-1">
    <property type="protein sequence ID" value="HDID_0000306901-mRNA-1"/>
    <property type="gene ID" value="HDID_0000306901"/>
</dbReference>
<keyword evidence="3" id="KW-0347">Helicase</keyword>
<feature type="repeat" description="ANK" evidence="5">
    <location>
        <begin position="397"/>
        <end position="424"/>
    </location>
</feature>
<dbReference type="InterPro" id="IPR002110">
    <property type="entry name" value="Ankyrin_rpt"/>
</dbReference>
<dbReference type="SMART" id="SM00847">
    <property type="entry name" value="HA2"/>
    <property type="match status" value="1"/>
</dbReference>
<dbReference type="Gene3D" id="1.20.120.1080">
    <property type="match status" value="1"/>
</dbReference>